<keyword evidence="2" id="KW-1185">Reference proteome</keyword>
<gene>
    <name evidence="1" type="ORF">QUF54_07555</name>
</gene>
<comment type="caution">
    <text evidence="1">The sequence shown here is derived from an EMBL/GenBank/DDBJ whole genome shotgun (WGS) entry which is preliminary data.</text>
</comment>
<proteinExistence type="predicted"/>
<dbReference type="EMBL" id="JAUCGM010000500">
    <property type="protein sequence ID" value="MDM8563193.1"/>
    <property type="molecule type" value="Genomic_DNA"/>
</dbReference>
<evidence type="ECO:0000313" key="1">
    <source>
        <dbReference type="EMBL" id="MDM8563193.1"/>
    </source>
</evidence>
<protein>
    <submittedName>
        <fullName evidence="1">Uncharacterized protein</fullName>
    </submittedName>
</protein>
<evidence type="ECO:0000313" key="2">
    <source>
        <dbReference type="Proteomes" id="UP001171945"/>
    </source>
</evidence>
<feature type="non-terminal residue" evidence="1">
    <location>
        <position position="1"/>
    </location>
</feature>
<reference evidence="1" key="1">
    <citation type="submission" date="2023-06" db="EMBL/GenBank/DDBJ databases">
        <title>Uncultivated large filamentous bacteria from sulfidic sediments reveal new species and different genomic features in energy metabolism and defense.</title>
        <authorList>
            <person name="Fonseca A."/>
        </authorList>
    </citation>
    <scope>NUCLEOTIDE SEQUENCE</scope>
    <source>
        <strain evidence="1">HSG4</strain>
    </source>
</reference>
<name>A0ABT7VUG4_9GAMM</name>
<organism evidence="1 2">
    <name type="scientific">Candidatus Marithioploca araucensis</name>
    <dbReference type="NCBI Taxonomy" id="70273"/>
    <lineage>
        <taxon>Bacteria</taxon>
        <taxon>Pseudomonadati</taxon>
        <taxon>Pseudomonadota</taxon>
        <taxon>Gammaproteobacteria</taxon>
        <taxon>Thiotrichales</taxon>
        <taxon>Thiotrichaceae</taxon>
        <taxon>Candidatus Marithioploca</taxon>
    </lineage>
</organism>
<dbReference type="Proteomes" id="UP001171945">
    <property type="component" value="Unassembled WGS sequence"/>
</dbReference>
<sequence length="245" mass="28771">SQSNSHFDVRRNIMLEDLEEVNLEDIVDYFVHWEKTKVFYNPELDVGEFIWRGMPYFSSHLAVYVHSNIQLLVTPPLLVACTAGGTENWSRRERMGIPLETRITPVDDYNKPCLANVAKRWKLSVVEKSRGKRGKHRTKPYRCVDNDWKEATCFFPKQEDAEKWADLFNSRLCAYMCLHNVSLLLENEADDVEQLLYQAVKDKKIRNVLDIFTDHEWLKLLGIDLPREQVSEFIKLVSMERYVIG</sequence>
<accession>A0ABT7VUG4</accession>